<keyword evidence="1" id="KW-0812">Transmembrane</keyword>
<dbReference type="EMBL" id="JBHSSL010000015">
    <property type="protein sequence ID" value="MFC6169313.1"/>
    <property type="molecule type" value="Genomic_DNA"/>
</dbReference>
<keyword evidence="1" id="KW-1133">Transmembrane helix</keyword>
<protein>
    <submittedName>
        <fullName evidence="2">Uncharacterized protein</fullName>
    </submittedName>
</protein>
<name>A0ABW1R8R5_9LACO</name>
<evidence type="ECO:0000313" key="2">
    <source>
        <dbReference type="EMBL" id="MFC6169313.1"/>
    </source>
</evidence>
<dbReference type="RefSeq" id="WP_191985956.1">
    <property type="nucleotide sequence ID" value="NZ_JBHSSL010000015.1"/>
</dbReference>
<proteinExistence type="predicted"/>
<accession>A0ABW1R8R5</accession>
<reference evidence="3" key="1">
    <citation type="journal article" date="2019" name="Int. J. Syst. Evol. Microbiol.">
        <title>The Global Catalogue of Microorganisms (GCM) 10K type strain sequencing project: providing services to taxonomists for standard genome sequencing and annotation.</title>
        <authorList>
            <consortium name="The Broad Institute Genomics Platform"/>
            <consortium name="The Broad Institute Genome Sequencing Center for Infectious Disease"/>
            <person name="Wu L."/>
            <person name="Ma J."/>
        </authorList>
    </citation>
    <scope>NUCLEOTIDE SEQUENCE [LARGE SCALE GENOMIC DNA]</scope>
    <source>
        <strain evidence="3">CCM 8904</strain>
    </source>
</reference>
<evidence type="ECO:0000256" key="1">
    <source>
        <dbReference type="SAM" id="Phobius"/>
    </source>
</evidence>
<evidence type="ECO:0000313" key="3">
    <source>
        <dbReference type="Proteomes" id="UP001596289"/>
    </source>
</evidence>
<organism evidence="2 3">
    <name type="scientific">Loigolactobacillus jiayinensis</name>
    <dbReference type="NCBI Taxonomy" id="2486016"/>
    <lineage>
        <taxon>Bacteria</taxon>
        <taxon>Bacillati</taxon>
        <taxon>Bacillota</taxon>
        <taxon>Bacilli</taxon>
        <taxon>Lactobacillales</taxon>
        <taxon>Lactobacillaceae</taxon>
        <taxon>Loigolactobacillus</taxon>
    </lineage>
</organism>
<feature type="transmembrane region" description="Helical" evidence="1">
    <location>
        <begin position="15"/>
        <end position="35"/>
    </location>
</feature>
<keyword evidence="1" id="KW-0472">Membrane</keyword>
<sequence length="85" mass="9687">MKKWFKQVSANDTKIWVALYLVVGMVMSYFVAFIYPPKKLLVDAPAMVKWITFGSSAIGLIVGLFFSTYVGYLIYPNCQPKCNTY</sequence>
<gene>
    <name evidence="2" type="ORF">ACFQGP_01760</name>
</gene>
<comment type="caution">
    <text evidence="2">The sequence shown here is derived from an EMBL/GenBank/DDBJ whole genome shotgun (WGS) entry which is preliminary data.</text>
</comment>
<dbReference type="Proteomes" id="UP001596289">
    <property type="component" value="Unassembled WGS sequence"/>
</dbReference>
<keyword evidence="3" id="KW-1185">Reference proteome</keyword>
<feature type="transmembrane region" description="Helical" evidence="1">
    <location>
        <begin position="47"/>
        <end position="75"/>
    </location>
</feature>